<feature type="non-terminal residue" evidence="1">
    <location>
        <position position="134"/>
    </location>
</feature>
<sequence length="134" mass="15279">MMDIRAFPEDCFTGAEYTWGISDYAIFRRLDSGDSKGAFRGVSQARPPWYHPNRSAPGSHRLRRRILGASPVDGTEVHLVSIDHAFFLLSPRNHAESHIPLRVSFRIQSFFGPSNSIDSLTFEPYQLYFCDEVI</sequence>
<keyword evidence="2" id="KW-1185">Reference proteome</keyword>
<evidence type="ECO:0000313" key="1">
    <source>
        <dbReference type="EMBL" id="PBK76399.1"/>
    </source>
</evidence>
<gene>
    <name evidence="1" type="ORF">ARMSODRAFT_948191</name>
</gene>
<accession>A0A2H3BZY3</accession>
<dbReference type="AlphaFoldDB" id="A0A2H3BZY3"/>
<dbReference type="EMBL" id="KZ293416">
    <property type="protein sequence ID" value="PBK76399.1"/>
    <property type="molecule type" value="Genomic_DNA"/>
</dbReference>
<protein>
    <submittedName>
        <fullName evidence="1">Uncharacterized protein</fullName>
    </submittedName>
</protein>
<dbReference type="Proteomes" id="UP000218334">
    <property type="component" value="Unassembled WGS sequence"/>
</dbReference>
<proteinExistence type="predicted"/>
<evidence type="ECO:0000313" key="2">
    <source>
        <dbReference type="Proteomes" id="UP000218334"/>
    </source>
</evidence>
<name>A0A2H3BZY3_9AGAR</name>
<organism evidence="1 2">
    <name type="scientific">Armillaria solidipes</name>
    <dbReference type="NCBI Taxonomy" id="1076256"/>
    <lineage>
        <taxon>Eukaryota</taxon>
        <taxon>Fungi</taxon>
        <taxon>Dikarya</taxon>
        <taxon>Basidiomycota</taxon>
        <taxon>Agaricomycotina</taxon>
        <taxon>Agaricomycetes</taxon>
        <taxon>Agaricomycetidae</taxon>
        <taxon>Agaricales</taxon>
        <taxon>Marasmiineae</taxon>
        <taxon>Physalacriaceae</taxon>
        <taxon>Armillaria</taxon>
    </lineage>
</organism>
<reference evidence="2" key="1">
    <citation type="journal article" date="2017" name="Nat. Ecol. Evol.">
        <title>Genome expansion and lineage-specific genetic innovations in the forest pathogenic fungi Armillaria.</title>
        <authorList>
            <person name="Sipos G."/>
            <person name="Prasanna A.N."/>
            <person name="Walter M.C."/>
            <person name="O'Connor E."/>
            <person name="Balint B."/>
            <person name="Krizsan K."/>
            <person name="Kiss B."/>
            <person name="Hess J."/>
            <person name="Varga T."/>
            <person name="Slot J."/>
            <person name="Riley R."/>
            <person name="Boka B."/>
            <person name="Rigling D."/>
            <person name="Barry K."/>
            <person name="Lee J."/>
            <person name="Mihaltcheva S."/>
            <person name="LaButti K."/>
            <person name="Lipzen A."/>
            <person name="Waldron R."/>
            <person name="Moloney N.M."/>
            <person name="Sperisen C."/>
            <person name="Kredics L."/>
            <person name="Vagvoelgyi C."/>
            <person name="Patrignani A."/>
            <person name="Fitzpatrick D."/>
            <person name="Nagy I."/>
            <person name="Doyle S."/>
            <person name="Anderson J.B."/>
            <person name="Grigoriev I.V."/>
            <person name="Gueldener U."/>
            <person name="Muensterkoetter M."/>
            <person name="Nagy L.G."/>
        </authorList>
    </citation>
    <scope>NUCLEOTIDE SEQUENCE [LARGE SCALE GENOMIC DNA]</scope>
    <source>
        <strain evidence="2">28-4</strain>
    </source>
</reference>